<dbReference type="OrthoDB" id="361893at2"/>
<dbReference type="EMBL" id="FNQG01000005">
    <property type="protein sequence ID" value="SDZ94964.1"/>
    <property type="molecule type" value="Genomic_DNA"/>
</dbReference>
<protein>
    <submittedName>
        <fullName evidence="1">HicA toxin of toxin-antitoxin</fullName>
    </submittedName>
</protein>
<dbReference type="InterPro" id="IPR038570">
    <property type="entry name" value="HicA_sf"/>
</dbReference>
<name>A0A1H3X8H5_SELRU</name>
<sequence length="86" mass="10028">MSKFDKLLQRIRQLDKGLRFDEVKKVLVSYGYTLRFPHGGSSHATFRKEGYDSITIPTHEPIKRIYIMLVKEAIERIDMDEVGKDA</sequence>
<dbReference type="SUPFAM" id="SSF54786">
    <property type="entry name" value="YcfA/nrd intein domain"/>
    <property type="match status" value="1"/>
</dbReference>
<evidence type="ECO:0000313" key="1">
    <source>
        <dbReference type="EMBL" id="SDZ94964.1"/>
    </source>
</evidence>
<gene>
    <name evidence="1" type="ORF">SAMN05660648_01326</name>
</gene>
<dbReference type="Proteomes" id="UP000183469">
    <property type="component" value="Unassembled WGS sequence"/>
</dbReference>
<accession>A0A1H3X8H5</accession>
<dbReference type="Gene3D" id="3.30.920.30">
    <property type="entry name" value="Hypothetical protein"/>
    <property type="match status" value="1"/>
</dbReference>
<dbReference type="AlphaFoldDB" id="A0A1H3X8H5"/>
<evidence type="ECO:0000313" key="2">
    <source>
        <dbReference type="Proteomes" id="UP000183469"/>
    </source>
</evidence>
<organism evidence="1 2">
    <name type="scientific">Selenomonas ruminantium</name>
    <dbReference type="NCBI Taxonomy" id="971"/>
    <lineage>
        <taxon>Bacteria</taxon>
        <taxon>Bacillati</taxon>
        <taxon>Bacillota</taxon>
        <taxon>Negativicutes</taxon>
        <taxon>Selenomonadales</taxon>
        <taxon>Selenomonadaceae</taxon>
        <taxon>Selenomonas</taxon>
    </lineage>
</organism>
<reference evidence="1 2" key="1">
    <citation type="submission" date="2016-10" db="EMBL/GenBank/DDBJ databases">
        <authorList>
            <person name="de Groot N.N."/>
        </authorList>
    </citation>
    <scope>NUCLEOTIDE SEQUENCE [LARGE SCALE GENOMIC DNA]</scope>
    <source>
        <strain evidence="1 2">DSM 2872</strain>
    </source>
</reference>
<dbReference type="RefSeq" id="WP_037356340.1">
    <property type="nucleotide sequence ID" value="NZ_FNQG01000005.1"/>
</dbReference>
<proteinExistence type="predicted"/>